<evidence type="ECO:0000313" key="7">
    <source>
        <dbReference type="Proteomes" id="UP001153678"/>
    </source>
</evidence>
<keyword evidence="1" id="KW-0436">Ligase</keyword>
<dbReference type="Pfam" id="PF08326">
    <property type="entry name" value="ACC_central"/>
    <property type="match status" value="1"/>
</dbReference>
<dbReference type="GO" id="GO:0003989">
    <property type="term" value="F:acetyl-CoA carboxylase activity"/>
    <property type="evidence" value="ECO:0007669"/>
    <property type="project" value="InterPro"/>
</dbReference>
<dbReference type="InterPro" id="IPR013537">
    <property type="entry name" value="AcCoA_COase_cen"/>
</dbReference>
<evidence type="ECO:0000256" key="3">
    <source>
        <dbReference type="ARBA" id="ARBA00022840"/>
    </source>
</evidence>
<organism evidence="6 7">
    <name type="scientific">Funneliformis geosporum</name>
    <dbReference type="NCBI Taxonomy" id="1117311"/>
    <lineage>
        <taxon>Eukaryota</taxon>
        <taxon>Fungi</taxon>
        <taxon>Fungi incertae sedis</taxon>
        <taxon>Mucoromycota</taxon>
        <taxon>Glomeromycotina</taxon>
        <taxon>Glomeromycetes</taxon>
        <taxon>Glomerales</taxon>
        <taxon>Glomeraceae</taxon>
        <taxon>Funneliformis</taxon>
    </lineage>
</organism>
<dbReference type="Gene3D" id="2.40.50.100">
    <property type="match status" value="1"/>
</dbReference>
<dbReference type="Gene3D" id="3.30.470.20">
    <property type="entry name" value="ATP-grasp fold, B domain"/>
    <property type="match status" value="1"/>
</dbReference>
<dbReference type="GO" id="GO:0005524">
    <property type="term" value="F:ATP binding"/>
    <property type="evidence" value="ECO:0007669"/>
    <property type="project" value="UniProtKB-KW"/>
</dbReference>
<dbReference type="AlphaFoldDB" id="A0A9W4X0L6"/>
<dbReference type="InterPro" id="IPR034733">
    <property type="entry name" value="AcCoA_carboxyl_beta"/>
</dbReference>
<dbReference type="InterPro" id="IPR049076">
    <property type="entry name" value="ACCA"/>
</dbReference>
<dbReference type="SUPFAM" id="SSF56059">
    <property type="entry name" value="Glutathione synthetase ATP-binding domain-like"/>
    <property type="match status" value="1"/>
</dbReference>
<dbReference type="GO" id="GO:0006633">
    <property type="term" value="P:fatty acid biosynthetic process"/>
    <property type="evidence" value="ECO:0007669"/>
    <property type="project" value="InterPro"/>
</dbReference>
<dbReference type="SUPFAM" id="SSF51246">
    <property type="entry name" value="Rudiment single hybrid motif"/>
    <property type="match status" value="1"/>
</dbReference>
<dbReference type="Pfam" id="PF00364">
    <property type="entry name" value="Biotin_lipoyl"/>
    <property type="match status" value="1"/>
</dbReference>
<keyword evidence="3" id="KW-0067">ATP-binding</keyword>
<evidence type="ECO:0000256" key="1">
    <source>
        <dbReference type="ARBA" id="ARBA00022598"/>
    </source>
</evidence>
<feature type="domain" description="Biotin carboxylation" evidence="5">
    <location>
        <begin position="1"/>
        <end position="354"/>
    </location>
</feature>
<proteinExistence type="predicted"/>
<dbReference type="Gene3D" id="3.90.226.10">
    <property type="entry name" value="2-enoyl-CoA Hydratase, Chain A, domain 1"/>
    <property type="match status" value="1"/>
</dbReference>
<keyword evidence="4" id="KW-0092">Biotin</keyword>
<keyword evidence="2" id="KW-0547">Nucleotide-binding</keyword>
<reference evidence="6" key="1">
    <citation type="submission" date="2022-08" db="EMBL/GenBank/DDBJ databases">
        <authorList>
            <person name="Kallberg Y."/>
            <person name="Tangrot J."/>
            <person name="Rosling A."/>
        </authorList>
    </citation>
    <scope>NUCLEOTIDE SEQUENCE</scope>
    <source>
        <strain evidence="6">Wild A</strain>
    </source>
</reference>
<dbReference type="InterPro" id="IPR016185">
    <property type="entry name" value="PreATP-grasp_dom_sf"/>
</dbReference>
<dbReference type="GO" id="GO:0005739">
    <property type="term" value="C:mitochondrion"/>
    <property type="evidence" value="ECO:0007669"/>
    <property type="project" value="TreeGrafter"/>
</dbReference>
<evidence type="ECO:0000313" key="6">
    <source>
        <dbReference type="EMBL" id="CAI2186379.1"/>
    </source>
</evidence>
<dbReference type="SUPFAM" id="SSF51230">
    <property type="entry name" value="Single hybrid motif"/>
    <property type="match status" value="1"/>
</dbReference>
<dbReference type="SUPFAM" id="SSF52096">
    <property type="entry name" value="ClpP/crotonase"/>
    <property type="match status" value="1"/>
</dbReference>
<dbReference type="InterPro" id="IPR011764">
    <property type="entry name" value="Biotin_carboxylation_dom"/>
</dbReference>
<evidence type="ECO:0000256" key="4">
    <source>
        <dbReference type="ARBA" id="ARBA00023267"/>
    </source>
</evidence>
<dbReference type="PROSITE" id="PS50979">
    <property type="entry name" value="BC"/>
    <property type="match status" value="1"/>
</dbReference>
<dbReference type="InterPro" id="IPR029045">
    <property type="entry name" value="ClpP/crotonase-like_dom_sf"/>
</dbReference>
<sequence length="1077" mass="122719">MAYETVGDERSIQFTVMTTSEDLKINAECIRMADQFIEVHGGSNNNYYANVSLIVDIAERTGVHAAWAGCKHKIVFIGPPGSVTRTLGDKISSMIVAQSANIPTMDWNGNDVTKTEFDEIGHVIVSESVGEFQGPSKGGGGKGIRKVENPNNFKQAFAQVQGEVPDSLTFIMRFVRDARHFEVQVEHTTTEMVSGVNLPTQLQSLLHQIRSEINFDFSDLESLQTQRRPAPKGHVIAVRITAENPDAGFKPSNGMVHELNFCSSTNVSRLIPPSKAFEENSFTTGWLDTLISDENLTAEKPDKVLAEIPSRYILRTVFIIDFIYEGVHYKFTPTRSCSTDACEILVESGDHVKKGDAYAEIEVMKMYMPIIAIEDVELVTRYLLGQLPAMNPPVLVGDKAHQIYCEVKHILECIIPCSTFSTLRKNPGQTLLRISNETHSQGLENPAKRLKKMFDNYSLDFVKPSDLSSFKSVIAPVNDILERYVCEEAVHALRDEYKNDLDKTFEKGYAQMEQMLKVAVIESHYGDDGYNYRTQVMSNWFGRKPSFFSMRRSASIPDLKRNIPLILKLFPKIQTIQGWKSQDLSDRNNINNVLNFTLRLEDDAIEDEALKKRLNPLYNDILMNYVNMGYEELLLSYFVKVNIRDYTEDQTIRHIEPAMAYQLELTRLSNFDITPCFTDNRQIHVYYAVGKENTSDCRFFIRSLVRPGRLRNSVRTADYLISESDRLLNEILDSLEIVSSEHKISDCNHLFINFIPTFELEPKQVEEAVKVLINRHGKRLWRLCVIGAEVRFKVEDPTLVTSYPLHVIINNVSVSNLECPSDVLEAKELVLDENNNIHEVEKASGTNSFEVVMNHFNVAWIDKGNPRKGIKYLYFDLETISNYIKMEGNTLSRNKLLRKEIHDKITDIIGSKDGLCVEGQHVILTGSPALNKVLGREVYTGNLQLGGTQIMLKNGVSHLTVQNDFGYYKGYAMSFLRSSRNSIFMNSDTLDRDVNYVPPRALRSKMYYKQPVFVYIVPMENFVKSNSESHNCSQQQKMYRNLKKSLNDPTISESQKREIKLQLDAREQELLPIHQEE</sequence>
<dbReference type="Gene3D" id="3.90.1770.10">
    <property type="entry name" value="PreATP-grasp domain"/>
    <property type="match status" value="1"/>
</dbReference>
<dbReference type="PANTHER" id="PTHR45728:SF3">
    <property type="entry name" value="ACETYL-COA CARBOXYLASE"/>
    <property type="match status" value="1"/>
</dbReference>
<dbReference type="Pfam" id="PF01039">
    <property type="entry name" value="Carboxyl_trans"/>
    <property type="match status" value="1"/>
</dbReference>
<dbReference type="InterPro" id="IPR013815">
    <property type="entry name" value="ATP_grasp_subdomain_1"/>
</dbReference>
<gene>
    <name evidence="6" type="ORF">FWILDA_LOCUS12546</name>
</gene>
<protein>
    <submittedName>
        <fullName evidence="6">8122_t:CDS:1</fullName>
    </submittedName>
</protein>
<evidence type="ECO:0000256" key="2">
    <source>
        <dbReference type="ARBA" id="ARBA00022741"/>
    </source>
</evidence>
<accession>A0A9W4X0L6</accession>
<dbReference type="EMBL" id="CAMKVN010004113">
    <property type="protein sequence ID" value="CAI2186379.1"/>
    <property type="molecule type" value="Genomic_DNA"/>
</dbReference>
<evidence type="ECO:0000259" key="5">
    <source>
        <dbReference type="PROSITE" id="PS50979"/>
    </source>
</evidence>
<keyword evidence="7" id="KW-1185">Reference proteome</keyword>
<dbReference type="Pfam" id="PF00289">
    <property type="entry name" value="Biotin_carb_N"/>
    <property type="match status" value="1"/>
</dbReference>
<dbReference type="PROSITE" id="PS00188">
    <property type="entry name" value="BIOTIN"/>
    <property type="match status" value="1"/>
</dbReference>
<dbReference type="Gene3D" id="3.30.1490.20">
    <property type="entry name" value="ATP-grasp fold, A domain"/>
    <property type="match status" value="1"/>
</dbReference>
<dbReference type="InterPro" id="IPR011054">
    <property type="entry name" value="Rudment_hybrid_motif"/>
</dbReference>
<dbReference type="InterPro" id="IPR011053">
    <property type="entry name" value="Single_hybrid_motif"/>
</dbReference>
<dbReference type="CDD" id="cd06850">
    <property type="entry name" value="biotinyl_domain"/>
    <property type="match status" value="1"/>
</dbReference>
<comment type="caution">
    <text evidence="6">The sequence shown here is derived from an EMBL/GenBank/DDBJ whole genome shotgun (WGS) entry which is preliminary data.</text>
</comment>
<dbReference type="SUPFAM" id="SSF52440">
    <property type="entry name" value="PreATP-grasp domain"/>
    <property type="match status" value="1"/>
</dbReference>
<dbReference type="Proteomes" id="UP001153678">
    <property type="component" value="Unassembled WGS sequence"/>
</dbReference>
<name>A0A9W4X0L6_9GLOM</name>
<dbReference type="Gene3D" id="3.40.50.20">
    <property type="match status" value="1"/>
</dbReference>
<dbReference type="InterPro" id="IPR005481">
    <property type="entry name" value="BC-like_N"/>
</dbReference>
<dbReference type="Gene3D" id="2.40.460.10">
    <property type="entry name" value="Biotin dependent carboxylase carboxyltransferase"/>
    <property type="match status" value="1"/>
</dbReference>
<dbReference type="PANTHER" id="PTHR45728">
    <property type="entry name" value="ACETYL-COA CARBOXYLASE, ISOFORM A"/>
    <property type="match status" value="1"/>
</dbReference>
<dbReference type="InterPro" id="IPR001882">
    <property type="entry name" value="Biotin_BS"/>
</dbReference>
<dbReference type="OrthoDB" id="14612at2759"/>
<dbReference type="InterPro" id="IPR000089">
    <property type="entry name" value="Biotin_lipoyl"/>
</dbReference>